<name>A0A6I8N4A3_ORNAN</name>
<dbReference type="PANTHER" id="PTHR23098:SF17">
    <property type="entry name" value="MYB_SANT-LIKE DNA-BINDING DOMAIN-CONTAINING PROTEIN"/>
    <property type="match status" value="1"/>
</dbReference>
<dbReference type="InterPro" id="IPR028002">
    <property type="entry name" value="Myb_DNA-bind_5"/>
</dbReference>
<dbReference type="Proteomes" id="UP000002279">
    <property type="component" value="Unplaced"/>
</dbReference>
<evidence type="ECO:0000256" key="1">
    <source>
        <dbReference type="SAM" id="MobiDB-lite"/>
    </source>
</evidence>
<dbReference type="Bgee" id="ENSOANG00000042069">
    <property type="expression patterns" value="Expressed in heart and 7 other cell types or tissues"/>
</dbReference>
<feature type="compositionally biased region" description="Gly residues" evidence="1">
    <location>
        <begin position="490"/>
        <end position="499"/>
    </location>
</feature>
<sequence>MAVPGRKRKANFSNDETETLVWNVVRHFGALYGADALRTHAARRNQLWAQIQSRVNFLGYTERSVEDLKHKWRDLRLDVKRKLSSKKGGPGGSGPHKARLTPLEKMVASTFTQASSEAEQEAGFDPDAFFPGASKQSVMPLQPSIFINTNGQPSSLPDAEGGPGPRPAGRGPDPSGLREVAPGEGRSSGEPGPEPPTSPPLRNGTGGPYGSAEEEETDARPLPARAPGPGPDPPKEEDEDEDEEEEEEREEEEDEDADEERRGPLVLRRCGSRASLPSTPEDAPDWTSAPAAGADHHPGPGPAPARPAGGGGWEKEPGPRSPAAASPGAEPPRPAREAWRTNWHRLLDLEEQWDQLYQQELGVWQEERAQQREERARDRELQARLLGVLTDIRDELRYLRQERAFARHSQAAAAALTAPQPPRRPGRLPAPRHPALGDLPALRLLLLPARLGPGGARGAGPGRSGGPEEGPGPAPGLHLQTQTSLPGQQLGTGGPGWVGRCGRPGARWARGLF</sequence>
<reference evidence="3" key="1">
    <citation type="submission" date="2025-08" db="UniProtKB">
        <authorList>
            <consortium name="Ensembl"/>
        </authorList>
    </citation>
    <scope>IDENTIFICATION</scope>
    <source>
        <strain evidence="3">Glennie</strain>
    </source>
</reference>
<dbReference type="Pfam" id="PF13873">
    <property type="entry name" value="Myb_DNA-bind_5"/>
    <property type="match status" value="1"/>
</dbReference>
<keyword evidence="4" id="KW-1185">Reference proteome</keyword>
<feature type="domain" description="Myb/SANT-like DNA-binding" evidence="2">
    <location>
        <begin position="8"/>
        <end position="84"/>
    </location>
</feature>
<proteinExistence type="predicted"/>
<dbReference type="Ensembl" id="ENSOANT00000065996.1">
    <property type="protein sequence ID" value="ENSOANP00000035816.1"/>
    <property type="gene ID" value="ENSOANG00000042069.1"/>
</dbReference>
<dbReference type="OMA" id="SWRTSIH"/>
<feature type="compositionally biased region" description="Acidic residues" evidence="1">
    <location>
        <begin position="235"/>
        <end position="258"/>
    </location>
</feature>
<feature type="region of interest" description="Disordered" evidence="1">
    <location>
        <begin position="110"/>
        <end position="336"/>
    </location>
</feature>
<protein>
    <recommendedName>
        <fullName evidence="2">Myb/SANT-like DNA-binding domain-containing protein</fullName>
    </recommendedName>
</protein>
<feature type="compositionally biased region" description="Low complexity" evidence="1">
    <location>
        <begin position="182"/>
        <end position="191"/>
    </location>
</feature>
<evidence type="ECO:0000313" key="3">
    <source>
        <dbReference type="Ensembl" id="ENSOANP00000035816.1"/>
    </source>
</evidence>
<dbReference type="GO" id="GO:0005634">
    <property type="term" value="C:nucleus"/>
    <property type="evidence" value="ECO:0000318"/>
    <property type="project" value="GO_Central"/>
</dbReference>
<feature type="compositionally biased region" description="Gly residues" evidence="1">
    <location>
        <begin position="452"/>
        <end position="469"/>
    </location>
</feature>
<reference evidence="3" key="2">
    <citation type="submission" date="2025-09" db="UniProtKB">
        <authorList>
            <consortium name="Ensembl"/>
        </authorList>
    </citation>
    <scope>IDENTIFICATION</scope>
    <source>
        <strain evidence="3">Glennie</strain>
    </source>
</reference>
<feature type="region of interest" description="Disordered" evidence="1">
    <location>
        <begin position="410"/>
        <end position="432"/>
    </location>
</feature>
<feature type="region of interest" description="Disordered" evidence="1">
    <location>
        <begin position="452"/>
        <end position="502"/>
    </location>
</feature>
<dbReference type="PANTHER" id="PTHR23098">
    <property type="entry name" value="AGAP001331-PA-RELATED"/>
    <property type="match status" value="1"/>
</dbReference>
<dbReference type="AlphaFoldDB" id="A0A6I8N4A3"/>
<gene>
    <name evidence="3" type="primary">LOC114816153</name>
</gene>
<organism evidence="3 4">
    <name type="scientific">Ornithorhynchus anatinus</name>
    <name type="common">Duckbill platypus</name>
    <dbReference type="NCBI Taxonomy" id="9258"/>
    <lineage>
        <taxon>Eukaryota</taxon>
        <taxon>Metazoa</taxon>
        <taxon>Chordata</taxon>
        <taxon>Craniata</taxon>
        <taxon>Vertebrata</taxon>
        <taxon>Euteleostomi</taxon>
        <taxon>Mammalia</taxon>
        <taxon>Monotremata</taxon>
        <taxon>Ornithorhynchidae</taxon>
        <taxon>Ornithorhynchus</taxon>
    </lineage>
</organism>
<evidence type="ECO:0000313" key="4">
    <source>
        <dbReference type="Proteomes" id="UP000002279"/>
    </source>
</evidence>
<accession>A0A6I8N4A3</accession>
<dbReference type="GeneTree" id="ENSGT00450000040324"/>
<feature type="compositionally biased region" description="Low complexity" evidence="1">
    <location>
        <begin position="475"/>
        <end position="489"/>
    </location>
</feature>
<feature type="compositionally biased region" description="Polar residues" evidence="1">
    <location>
        <begin position="134"/>
        <end position="155"/>
    </location>
</feature>
<dbReference type="InParanoid" id="A0A6I8N4A3"/>
<evidence type="ECO:0000259" key="2">
    <source>
        <dbReference type="Pfam" id="PF13873"/>
    </source>
</evidence>